<evidence type="ECO:0000256" key="5">
    <source>
        <dbReference type="ARBA" id="ARBA00023136"/>
    </source>
</evidence>
<evidence type="ECO:0000256" key="2">
    <source>
        <dbReference type="ARBA" id="ARBA00022475"/>
    </source>
</evidence>
<protein>
    <submittedName>
        <fullName evidence="7">Basic amino acid antiporter YfcC</fullName>
    </submittedName>
</protein>
<dbReference type="RefSeq" id="WP_377248335.1">
    <property type="nucleotide sequence ID" value="NZ_JBHLXP010000005.1"/>
</dbReference>
<name>A0ABV6BKA4_9GAMM</name>
<dbReference type="Proteomes" id="UP001589813">
    <property type="component" value="Unassembled WGS sequence"/>
</dbReference>
<feature type="transmembrane region" description="Helical" evidence="6">
    <location>
        <begin position="193"/>
        <end position="214"/>
    </location>
</feature>
<evidence type="ECO:0000256" key="4">
    <source>
        <dbReference type="ARBA" id="ARBA00022989"/>
    </source>
</evidence>
<sequence>MQTPQSSGVSTPPNRGWQMPDTLLIVAGVLLLALLLTALLAPGQFETRLDAETGRHLLQAGSYQAVGEASLAPLFTAGEQTGFFSAFFDGMTSGSRSGSAIGVVVFILLVGGSFGIVLRTGAIDEMLKWLINRLQHKARLLLPVMALFFSLGGAVFGMGEEAMAFAVFLVPLVKLLGYDAITGVLLTYGATQVGFATSWMNPFSVAIAQSIAGLPPLSGAGFRMGLWLVFTLIYILWMMTRAERLRKNQHGDTQAQPFALEQQFAWPHLLIVLCFAAGMVWLVWGVVTQGYYLREIASQFLVIGCVSALLARLFLPQHGRTNDYVDAFKTGAAQLLPAAMVVGIAQGILLLLGGTDPAKPSVINTILQHAAGAIDGHSSMVAAQGMLVFQSAFNFLVTSGSGQAALTMPLMAPLSDLVGVSRQTAVLAFQLGDGLAHLFYPTSPALMGTLAIAGVEFSRWLKAMWSLWLLLTLMSMSTMAIAVWIGF</sequence>
<feature type="transmembrane region" description="Helical" evidence="6">
    <location>
        <begin position="335"/>
        <end position="354"/>
    </location>
</feature>
<feature type="transmembrane region" description="Helical" evidence="6">
    <location>
        <begin position="438"/>
        <end position="455"/>
    </location>
</feature>
<evidence type="ECO:0000256" key="1">
    <source>
        <dbReference type="ARBA" id="ARBA00004651"/>
    </source>
</evidence>
<proteinExistence type="predicted"/>
<feature type="transmembrane region" description="Helical" evidence="6">
    <location>
        <begin position="264"/>
        <end position="284"/>
    </location>
</feature>
<gene>
    <name evidence="7" type="primary">yfcC</name>
    <name evidence="7" type="ORF">ACFFJP_19500</name>
</gene>
<reference evidence="7 8" key="1">
    <citation type="submission" date="2024-09" db="EMBL/GenBank/DDBJ databases">
        <authorList>
            <person name="Sun Q."/>
            <person name="Mori K."/>
        </authorList>
    </citation>
    <scope>NUCLEOTIDE SEQUENCE [LARGE SCALE GENOMIC DNA]</scope>
    <source>
        <strain evidence="7 8">KCTC 23315</strain>
    </source>
</reference>
<dbReference type="PANTHER" id="PTHR43652:SF2">
    <property type="entry name" value="BASIC AMINO ACID ANTIPORTER YFCC-RELATED"/>
    <property type="match status" value="1"/>
</dbReference>
<feature type="transmembrane region" description="Helical" evidence="6">
    <location>
        <begin position="140"/>
        <end position="159"/>
    </location>
</feature>
<keyword evidence="3 6" id="KW-0812">Transmembrane</keyword>
<dbReference type="NCBIfam" id="NF008611">
    <property type="entry name" value="PRK11588.1"/>
    <property type="match status" value="1"/>
</dbReference>
<keyword evidence="8" id="KW-1185">Reference proteome</keyword>
<comment type="subcellular location">
    <subcellularLocation>
        <location evidence="1">Cell membrane</location>
        <topology evidence="1">Multi-pass membrane protein</topology>
    </subcellularLocation>
</comment>
<feature type="transmembrane region" description="Helical" evidence="6">
    <location>
        <begin position="165"/>
        <end position="186"/>
    </location>
</feature>
<dbReference type="Pfam" id="PF03606">
    <property type="entry name" value="DcuC"/>
    <property type="match status" value="1"/>
</dbReference>
<feature type="transmembrane region" description="Helical" evidence="6">
    <location>
        <begin position="220"/>
        <end position="239"/>
    </location>
</feature>
<evidence type="ECO:0000256" key="6">
    <source>
        <dbReference type="SAM" id="Phobius"/>
    </source>
</evidence>
<dbReference type="PANTHER" id="PTHR43652">
    <property type="entry name" value="BASIC AMINO ACID ANTIPORTER YFCC-RELATED"/>
    <property type="match status" value="1"/>
</dbReference>
<feature type="transmembrane region" description="Helical" evidence="6">
    <location>
        <begin position="21"/>
        <end position="41"/>
    </location>
</feature>
<keyword evidence="5 6" id="KW-0472">Membrane</keyword>
<dbReference type="EMBL" id="JBHLXP010000005">
    <property type="protein sequence ID" value="MFC0050482.1"/>
    <property type="molecule type" value="Genomic_DNA"/>
</dbReference>
<keyword evidence="4 6" id="KW-1133">Transmembrane helix</keyword>
<organism evidence="7 8">
    <name type="scientific">Rheinheimera tilapiae</name>
    <dbReference type="NCBI Taxonomy" id="875043"/>
    <lineage>
        <taxon>Bacteria</taxon>
        <taxon>Pseudomonadati</taxon>
        <taxon>Pseudomonadota</taxon>
        <taxon>Gammaproteobacteria</taxon>
        <taxon>Chromatiales</taxon>
        <taxon>Chromatiaceae</taxon>
        <taxon>Rheinheimera</taxon>
    </lineage>
</organism>
<accession>A0ABV6BKA4</accession>
<dbReference type="InterPro" id="IPR051679">
    <property type="entry name" value="DASS-Related_Transporters"/>
</dbReference>
<evidence type="ECO:0000313" key="7">
    <source>
        <dbReference type="EMBL" id="MFC0050482.1"/>
    </source>
</evidence>
<feature type="transmembrane region" description="Helical" evidence="6">
    <location>
        <begin position="467"/>
        <end position="486"/>
    </location>
</feature>
<comment type="caution">
    <text evidence="7">The sequence shown here is derived from an EMBL/GenBank/DDBJ whole genome shotgun (WGS) entry which is preliminary data.</text>
</comment>
<dbReference type="InterPro" id="IPR018385">
    <property type="entry name" value="C4_dicarb_anaerob_car-like"/>
</dbReference>
<keyword evidence="2" id="KW-1003">Cell membrane</keyword>
<evidence type="ECO:0000256" key="3">
    <source>
        <dbReference type="ARBA" id="ARBA00022692"/>
    </source>
</evidence>
<evidence type="ECO:0000313" key="8">
    <source>
        <dbReference type="Proteomes" id="UP001589813"/>
    </source>
</evidence>
<feature type="transmembrane region" description="Helical" evidence="6">
    <location>
        <begin position="100"/>
        <end position="119"/>
    </location>
</feature>
<feature type="transmembrane region" description="Helical" evidence="6">
    <location>
        <begin position="296"/>
        <end position="315"/>
    </location>
</feature>